<evidence type="ECO:0000313" key="2">
    <source>
        <dbReference type="Proteomes" id="UP000226429"/>
    </source>
</evidence>
<organism evidence="1 2">
    <name type="scientific">Candidatus Aquirickettsiella gammari</name>
    <dbReference type="NCBI Taxonomy" id="2016198"/>
    <lineage>
        <taxon>Bacteria</taxon>
        <taxon>Pseudomonadati</taxon>
        <taxon>Pseudomonadota</taxon>
        <taxon>Gammaproteobacteria</taxon>
        <taxon>Legionellales</taxon>
        <taxon>Coxiellaceae</taxon>
        <taxon>Candidatus Aquirickettsiella</taxon>
    </lineage>
</organism>
<keyword evidence="2" id="KW-1185">Reference proteome</keyword>
<accession>A0A370CJQ7</accession>
<evidence type="ECO:0000313" key="1">
    <source>
        <dbReference type="EMBL" id="RDH40597.1"/>
    </source>
</evidence>
<reference evidence="1 2" key="1">
    <citation type="journal article" date="2017" name="Int. J. Syst. Evol. Microbiol.">
        <title>Aquarickettsiella crustaci n. gen. n. sp. (Gammaproteobacteria: Legionellales: Coxiellaceae); a bacterial pathogen of the freshwater crustacean: Gammarus fossarum (Malacostraca: Amphipoda).</title>
        <authorList>
            <person name="Bojko J."/>
            <person name="Dunn A.M."/>
            <person name="Stebbing P.D."/>
            <person name="Van Aerle R."/>
            <person name="Bacela-Spychalska K."/>
            <person name="Bean T.P."/>
            <person name="Stentiford G.D."/>
        </authorList>
    </citation>
    <scope>NUCLEOTIDE SEQUENCE [LARGE SCALE GENOMIC DNA]</scope>
    <source>
        <strain evidence="1">RA15029</strain>
    </source>
</reference>
<comment type="caution">
    <text evidence="1">The sequence shown here is derived from an EMBL/GenBank/DDBJ whole genome shotgun (WGS) entry which is preliminary data.</text>
</comment>
<dbReference type="EMBL" id="NMOS02000006">
    <property type="protein sequence ID" value="RDH40597.1"/>
    <property type="molecule type" value="Genomic_DNA"/>
</dbReference>
<name>A0A370CJQ7_9COXI</name>
<proteinExistence type="predicted"/>
<protein>
    <submittedName>
        <fullName evidence="1">Uncharacterized protein</fullName>
    </submittedName>
</protein>
<gene>
    <name evidence="1" type="ORF">CFE62_002950</name>
</gene>
<dbReference type="Proteomes" id="UP000226429">
    <property type="component" value="Unassembled WGS sequence"/>
</dbReference>
<sequence length="268" mass="31011">MYLIANEALYPLQRAYLTNITENLVQKITPIAIETLIFQVQYQGFSFIWCVLCAWLQLVFADEAFNQAKIDDLTRLINGLLDKVNSERLTQILLERTGMGYVVTLLHISFMQSKLRDVNQESINSLNAIFILWLKKIFANLTIKTIESMLENLPNLLLKDAHFSIVTRQKIMTEFFDYLVQFSRLNSNDLLYLNNLKERLEEQFFVRNKAVRLFQQVQTYCNLFKPGVNLLCCGSRDSALDTMQDETRALMGNSSCVKLSYCYSTMGS</sequence>
<reference evidence="1 2" key="2">
    <citation type="journal article" date="2018" name="J. Invertebr. Pathol.">
        <title>'Candidatus Aquirickettsiella gammari' (Gammaproteobacteria: Legionellales: Coxiellaceae): A bacterial pathogen of the freshwater crustacean Gammarus fossarum (Malacostraca: Amphipoda).</title>
        <authorList>
            <person name="Bojko J."/>
            <person name="Dunn A.M."/>
            <person name="Stebbing P.D."/>
            <person name="van Aerle R."/>
            <person name="Bacela-Spychalska K."/>
            <person name="Bean T.P."/>
            <person name="Urrutia A."/>
            <person name="Stentiford G.D."/>
        </authorList>
    </citation>
    <scope>NUCLEOTIDE SEQUENCE [LARGE SCALE GENOMIC DNA]</scope>
    <source>
        <strain evidence="1">RA15029</strain>
    </source>
</reference>
<dbReference type="AlphaFoldDB" id="A0A370CJQ7"/>